<dbReference type="RefSeq" id="WP_126813227.1">
    <property type="nucleotide sequence ID" value="NZ_NGKC01000005.1"/>
</dbReference>
<dbReference type="PANTHER" id="PTHR12598:SF0">
    <property type="entry name" value="COPPER HOMEOSTASIS PROTEIN CUTC HOMOLOG"/>
    <property type="match status" value="1"/>
</dbReference>
<dbReference type="InterPro" id="IPR005627">
    <property type="entry name" value="CutC-like"/>
</dbReference>
<comment type="caution">
    <text evidence="3">Once thought to be involved in copper homeostasis, experiments in E.coli have shown this is not the case.</text>
</comment>
<dbReference type="Pfam" id="PF03932">
    <property type="entry name" value="CutC"/>
    <property type="match status" value="1"/>
</dbReference>
<keyword evidence="5" id="KW-1185">Reference proteome</keyword>
<dbReference type="Proteomes" id="UP000286773">
    <property type="component" value="Unassembled WGS sequence"/>
</dbReference>
<dbReference type="HAMAP" id="MF_00795">
    <property type="entry name" value="CutC"/>
    <property type="match status" value="1"/>
</dbReference>
<evidence type="ECO:0000313" key="4">
    <source>
        <dbReference type="EMBL" id="RSU12433.1"/>
    </source>
</evidence>
<dbReference type="AlphaFoldDB" id="A0A430AWL1"/>
<evidence type="ECO:0000313" key="5">
    <source>
        <dbReference type="Proteomes" id="UP000286773"/>
    </source>
</evidence>
<dbReference type="GO" id="GO:0005737">
    <property type="term" value="C:cytoplasm"/>
    <property type="evidence" value="ECO:0007669"/>
    <property type="project" value="UniProtKB-SubCell"/>
</dbReference>
<comment type="caution">
    <text evidence="4">The sequence shown here is derived from an EMBL/GenBank/DDBJ whole genome shotgun (WGS) entry which is preliminary data.</text>
</comment>
<gene>
    <name evidence="3" type="primary">cutC</name>
    <name evidence="4" type="ORF">CBF27_05500</name>
</gene>
<dbReference type="Gene3D" id="3.20.20.380">
    <property type="entry name" value="Copper homeostasis (CutC) domain"/>
    <property type="match status" value="1"/>
</dbReference>
<comment type="similarity">
    <text evidence="1 3">Belongs to the CutC family.</text>
</comment>
<accession>A0A430AWL1</accession>
<comment type="subcellular location">
    <subcellularLocation>
        <location evidence="3">Cytoplasm</location>
    </subcellularLocation>
</comment>
<dbReference type="FunFam" id="3.20.20.380:FF:000003">
    <property type="entry name" value="Copper homeostasis protein CutC"/>
    <property type="match status" value="1"/>
</dbReference>
<dbReference type="SUPFAM" id="SSF110395">
    <property type="entry name" value="CutC-like"/>
    <property type="match status" value="1"/>
</dbReference>
<dbReference type="GO" id="GO:0005507">
    <property type="term" value="F:copper ion binding"/>
    <property type="evidence" value="ECO:0007669"/>
    <property type="project" value="TreeGrafter"/>
</dbReference>
<dbReference type="OrthoDB" id="9815677at2"/>
<dbReference type="PANTHER" id="PTHR12598">
    <property type="entry name" value="COPPER HOMEOSTASIS PROTEIN CUTC"/>
    <property type="match status" value="1"/>
</dbReference>
<dbReference type="InterPro" id="IPR036822">
    <property type="entry name" value="CutC-like_dom_sf"/>
</dbReference>
<proteinExistence type="inferred from homology"/>
<keyword evidence="2 3" id="KW-0963">Cytoplasm</keyword>
<organism evidence="4 5">
    <name type="scientific">Vagococcus acidifermentans</name>
    <dbReference type="NCBI Taxonomy" id="564710"/>
    <lineage>
        <taxon>Bacteria</taxon>
        <taxon>Bacillati</taxon>
        <taxon>Bacillota</taxon>
        <taxon>Bacilli</taxon>
        <taxon>Lactobacillales</taxon>
        <taxon>Enterococcaceae</taxon>
        <taxon>Vagococcus</taxon>
    </lineage>
</organism>
<name>A0A430AWL1_9ENTE</name>
<sequence length="215" mass="23706">MIKEFCSENFTLIPKAIASGARRIELCDNLAVGGTTVSTGVMEETILYCHEKEVAVMAIIRPRGGNFIYTDTELKIMHTDIIEAKKLGVDGVVFGCLNESGWLDEEAMTRLIEAAEGLQMTFHMAFDDMSPDKQFEAIDWLTENGVHRILTHGGPAGTPIEQNLEYINDLISYANNRIIIMPGGGITYRNAEAVSGFLKANELHGTKIVNLNVLK</sequence>
<dbReference type="EMBL" id="NGKC01000005">
    <property type="protein sequence ID" value="RSU12433.1"/>
    <property type="molecule type" value="Genomic_DNA"/>
</dbReference>
<evidence type="ECO:0000256" key="1">
    <source>
        <dbReference type="ARBA" id="ARBA00007768"/>
    </source>
</evidence>
<reference evidence="4 5" key="1">
    <citation type="submission" date="2017-05" db="EMBL/GenBank/DDBJ databases">
        <title>Vagococcus spp. assemblies.</title>
        <authorList>
            <person name="Gulvik C.A."/>
        </authorList>
    </citation>
    <scope>NUCLEOTIDE SEQUENCE [LARGE SCALE GENOMIC DNA]</scope>
    <source>
        <strain evidence="4 5">LMG 24798</strain>
    </source>
</reference>
<evidence type="ECO:0000256" key="3">
    <source>
        <dbReference type="HAMAP-Rule" id="MF_00795"/>
    </source>
</evidence>
<evidence type="ECO:0000256" key="2">
    <source>
        <dbReference type="ARBA" id="ARBA00022490"/>
    </source>
</evidence>
<protein>
    <recommendedName>
        <fullName evidence="3">PF03932 family protein CutC</fullName>
    </recommendedName>
</protein>